<feature type="region of interest" description="Disordered" evidence="1">
    <location>
        <begin position="31"/>
        <end position="76"/>
    </location>
</feature>
<dbReference type="Proteomes" id="UP001174934">
    <property type="component" value="Unassembled WGS sequence"/>
</dbReference>
<dbReference type="InterPro" id="IPR021487">
    <property type="entry name" value="DUF3140"/>
</dbReference>
<protein>
    <recommendedName>
        <fullName evidence="4">DNA-binding protein</fullName>
    </recommendedName>
</protein>
<proteinExistence type="predicted"/>
<keyword evidence="3" id="KW-1185">Reference proteome</keyword>
<evidence type="ECO:0008006" key="4">
    <source>
        <dbReference type="Google" id="ProtNLM"/>
    </source>
</evidence>
<evidence type="ECO:0000256" key="1">
    <source>
        <dbReference type="SAM" id="MobiDB-lite"/>
    </source>
</evidence>
<dbReference type="Pfam" id="PF11338">
    <property type="entry name" value="DUF3140"/>
    <property type="match status" value="1"/>
</dbReference>
<dbReference type="PANTHER" id="PTHR40630:SF1">
    <property type="entry name" value="DNA-BINDING PROTEIN"/>
    <property type="match status" value="1"/>
</dbReference>
<evidence type="ECO:0000313" key="3">
    <source>
        <dbReference type="Proteomes" id="UP001174934"/>
    </source>
</evidence>
<name>A0AA39WIA5_9PEZI</name>
<sequence length="118" mass="13543">MMVKDNDTVIREFSELVNMTADELEEWLKTEASTDSGWSKDDGSGESVGHESGRNIVEILRKNPKRDPSKYDEDDIPHMRKVVSYCKRHLAQEEKAKQDTGSKSYKSLKNWGHDALKE</sequence>
<feature type="compositionally biased region" description="Basic and acidic residues" evidence="1">
    <location>
        <begin position="38"/>
        <end position="71"/>
    </location>
</feature>
<dbReference type="AlphaFoldDB" id="A0AA39WIA5"/>
<dbReference type="PANTHER" id="PTHR40630">
    <property type="entry name" value="POSSIBLE DNA-BINDING PROTEIN"/>
    <property type="match status" value="1"/>
</dbReference>
<evidence type="ECO:0000313" key="2">
    <source>
        <dbReference type="EMBL" id="KAK0615917.1"/>
    </source>
</evidence>
<feature type="region of interest" description="Disordered" evidence="1">
    <location>
        <begin position="92"/>
        <end position="118"/>
    </location>
</feature>
<dbReference type="EMBL" id="JAULSR010000006">
    <property type="protein sequence ID" value="KAK0615917.1"/>
    <property type="molecule type" value="Genomic_DNA"/>
</dbReference>
<reference evidence="2" key="1">
    <citation type="submission" date="2023-06" db="EMBL/GenBank/DDBJ databases">
        <title>Genome-scale phylogeny and comparative genomics of the fungal order Sordariales.</title>
        <authorList>
            <consortium name="Lawrence Berkeley National Laboratory"/>
            <person name="Hensen N."/>
            <person name="Bonometti L."/>
            <person name="Westerberg I."/>
            <person name="Brannstrom I.O."/>
            <person name="Guillou S."/>
            <person name="Cros-Aarteil S."/>
            <person name="Calhoun S."/>
            <person name="Haridas S."/>
            <person name="Kuo A."/>
            <person name="Mondo S."/>
            <person name="Pangilinan J."/>
            <person name="Riley R."/>
            <person name="LaButti K."/>
            <person name="Andreopoulos B."/>
            <person name="Lipzen A."/>
            <person name="Chen C."/>
            <person name="Yanf M."/>
            <person name="Daum C."/>
            <person name="Ng V."/>
            <person name="Clum A."/>
            <person name="Steindorff A."/>
            <person name="Ohm R."/>
            <person name="Martin F."/>
            <person name="Silar P."/>
            <person name="Natvig D."/>
            <person name="Lalanne C."/>
            <person name="Gautier V."/>
            <person name="Ament-velasquez S.L."/>
            <person name="Kruys A."/>
            <person name="Hutchinson M.I."/>
            <person name="Powell A.J."/>
            <person name="Barry K."/>
            <person name="Miller A.N."/>
            <person name="Grigoriev I.V."/>
            <person name="Debuchy R."/>
            <person name="Gladieux P."/>
            <person name="Thoren M.H."/>
            <person name="Johannesson H."/>
        </authorList>
    </citation>
    <scope>NUCLEOTIDE SEQUENCE</scope>
    <source>
        <strain evidence="2">SMH3391-2</strain>
    </source>
</reference>
<organism evidence="2 3">
    <name type="scientific">Bombardia bombarda</name>
    <dbReference type="NCBI Taxonomy" id="252184"/>
    <lineage>
        <taxon>Eukaryota</taxon>
        <taxon>Fungi</taxon>
        <taxon>Dikarya</taxon>
        <taxon>Ascomycota</taxon>
        <taxon>Pezizomycotina</taxon>
        <taxon>Sordariomycetes</taxon>
        <taxon>Sordariomycetidae</taxon>
        <taxon>Sordariales</taxon>
        <taxon>Lasiosphaeriaceae</taxon>
        <taxon>Bombardia</taxon>
    </lineage>
</organism>
<gene>
    <name evidence="2" type="ORF">B0T17DRAFT_539593</name>
</gene>
<accession>A0AA39WIA5</accession>
<comment type="caution">
    <text evidence="2">The sequence shown here is derived from an EMBL/GenBank/DDBJ whole genome shotgun (WGS) entry which is preliminary data.</text>
</comment>